<sequence length="301" mass="33446">MKGLIIGDPLRGQLILANGNCCLKGLTLMTLHLFAPLLIQSKILIPDHPYPGFFALIGMRDIVGPFLDIEEVPTGFLRVFQSGIDINSFVEFLSDFVVQLEQNPDITLTYPSQSPSTDSSMHFNIDDITLGAEIAFEQILMPTTTAPATDLSERFSQLHASISQMSIKQMRTQSGIGGGQVEPAATGFVKSAGEIDRRRRFQSQVTVDEAVVSYYSQSCRQLPFILLLTNLLAVAILITVDEFVDSRYSRRLLMSNVEQEADISKPKQLTIYESWMSTAERNSNGENDKTQSTLKMERING</sequence>
<keyword evidence="3" id="KW-1185">Reference proteome</keyword>
<name>A0A2Z7DDI7_9LAMI</name>
<dbReference type="AlphaFoldDB" id="A0A2Z7DDI7"/>
<feature type="compositionally biased region" description="Polar residues" evidence="1">
    <location>
        <begin position="280"/>
        <end position="294"/>
    </location>
</feature>
<organism evidence="2 3">
    <name type="scientific">Dorcoceras hygrometricum</name>
    <dbReference type="NCBI Taxonomy" id="472368"/>
    <lineage>
        <taxon>Eukaryota</taxon>
        <taxon>Viridiplantae</taxon>
        <taxon>Streptophyta</taxon>
        <taxon>Embryophyta</taxon>
        <taxon>Tracheophyta</taxon>
        <taxon>Spermatophyta</taxon>
        <taxon>Magnoliopsida</taxon>
        <taxon>eudicotyledons</taxon>
        <taxon>Gunneridae</taxon>
        <taxon>Pentapetalae</taxon>
        <taxon>asterids</taxon>
        <taxon>lamiids</taxon>
        <taxon>Lamiales</taxon>
        <taxon>Gesneriaceae</taxon>
        <taxon>Didymocarpoideae</taxon>
        <taxon>Trichosporeae</taxon>
        <taxon>Loxocarpinae</taxon>
        <taxon>Dorcoceras</taxon>
    </lineage>
</organism>
<accession>A0A2Z7DDI7</accession>
<evidence type="ECO:0000313" key="3">
    <source>
        <dbReference type="Proteomes" id="UP000250235"/>
    </source>
</evidence>
<protein>
    <submittedName>
        <fullName evidence="2">Uncharacterized protein</fullName>
    </submittedName>
</protein>
<proteinExistence type="predicted"/>
<evidence type="ECO:0000256" key="1">
    <source>
        <dbReference type="SAM" id="MobiDB-lite"/>
    </source>
</evidence>
<evidence type="ECO:0000313" key="2">
    <source>
        <dbReference type="EMBL" id="KZV56896.1"/>
    </source>
</evidence>
<gene>
    <name evidence="2" type="ORF">F511_32377</name>
</gene>
<dbReference type="EMBL" id="KQ987753">
    <property type="protein sequence ID" value="KZV56896.1"/>
    <property type="molecule type" value="Genomic_DNA"/>
</dbReference>
<reference evidence="2 3" key="1">
    <citation type="journal article" date="2015" name="Proc. Natl. Acad. Sci. U.S.A.">
        <title>The resurrection genome of Boea hygrometrica: A blueprint for survival of dehydration.</title>
        <authorList>
            <person name="Xiao L."/>
            <person name="Yang G."/>
            <person name="Zhang L."/>
            <person name="Yang X."/>
            <person name="Zhao S."/>
            <person name="Ji Z."/>
            <person name="Zhou Q."/>
            <person name="Hu M."/>
            <person name="Wang Y."/>
            <person name="Chen M."/>
            <person name="Xu Y."/>
            <person name="Jin H."/>
            <person name="Xiao X."/>
            <person name="Hu G."/>
            <person name="Bao F."/>
            <person name="Hu Y."/>
            <person name="Wan P."/>
            <person name="Li L."/>
            <person name="Deng X."/>
            <person name="Kuang T."/>
            <person name="Xiang C."/>
            <person name="Zhu J.K."/>
            <person name="Oliver M.J."/>
            <person name="He Y."/>
        </authorList>
    </citation>
    <scope>NUCLEOTIDE SEQUENCE [LARGE SCALE GENOMIC DNA]</scope>
    <source>
        <strain evidence="3">cv. XS01</strain>
    </source>
</reference>
<dbReference type="Proteomes" id="UP000250235">
    <property type="component" value="Unassembled WGS sequence"/>
</dbReference>
<feature type="region of interest" description="Disordered" evidence="1">
    <location>
        <begin position="280"/>
        <end position="301"/>
    </location>
</feature>